<evidence type="ECO:0000313" key="4">
    <source>
        <dbReference type="Proteomes" id="UP000285258"/>
    </source>
</evidence>
<evidence type="ECO:0000313" key="3">
    <source>
        <dbReference type="EMBL" id="ROT91485.1"/>
    </source>
</evidence>
<evidence type="ECO:0000259" key="1">
    <source>
        <dbReference type="Pfam" id="PF13173"/>
    </source>
</evidence>
<dbReference type="InterPro" id="IPR041682">
    <property type="entry name" value="AAA_14"/>
</dbReference>
<comment type="caution">
    <text evidence="3">The sequence shown here is derived from an EMBL/GenBank/DDBJ whole genome shotgun (WGS) entry which is preliminary data.</text>
</comment>
<dbReference type="InterPro" id="IPR025420">
    <property type="entry name" value="DUF4143"/>
</dbReference>
<organism evidence="3 4">
    <name type="scientific">Gordonibacter urolithinfaciens</name>
    <dbReference type="NCBI Taxonomy" id="1335613"/>
    <lineage>
        <taxon>Bacteria</taxon>
        <taxon>Bacillati</taxon>
        <taxon>Actinomycetota</taxon>
        <taxon>Coriobacteriia</taxon>
        <taxon>Eggerthellales</taxon>
        <taxon>Eggerthellaceae</taxon>
        <taxon>Gordonibacter</taxon>
    </lineage>
</organism>
<dbReference type="AlphaFoldDB" id="A0A423UMS6"/>
<dbReference type="EMBL" id="QIBW01000002">
    <property type="protein sequence ID" value="ROT91485.1"/>
    <property type="molecule type" value="Genomic_DNA"/>
</dbReference>
<dbReference type="GO" id="GO:0005524">
    <property type="term" value="F:ATP binding"/>
    <property type="evidence" value="ECO:0007669"/>
    <property type="project" value="UniProtKB-KW"/>
</dbReference>
<dbReference type="Pfam" id="PF13173">
    <property type="entry name" value="AAA_14"/>
    <property type="match status" value="1"/>
</dbReference>
<sequence length="431" mass="47340">MSLQPSAYRPRIIDEKLARALKAFGAVEVAGPKFCGKTWSSMAQGESIVHIDDDAVQPAIELDASLALEGARPHIIDEWQEVPKIWDTVRRYVDATGNEKGQFILTGSSTVDKRQVSHSGAGRIARLHMRPMSLAESGDSDQSVSLRGLFEGSFEQRAVKTDVRSLARLICQGGWPASLDVDPSLARDLPAQYLAALFEVSARKADLDPYLARRVAVSLARNTGKTLTYKTLFADVSEGEPSSKLSDAGVRERLEPYLSFFKAQYFIEDQRGWDAPIKSRSRVRTKPKRTFADPSLPASLLGVAPERLLFETQLFGNLFEELCLRDLRVYAAALQQAPEAEVLYYADSDGLEVDAVIELADGRWGALEIKLSDEKVPEAVRSLTRLANKVSSNPAARNKEPAFLAVLVGKAAFCRKTPEGVYVVPITSLTA</sequence>
<feature type="domain" description="DUF4143" evidence="2">
    <location>
        <begin position="208"/>
        <end position="372"/>
    </location>
</feature>
<keyword evidence="3" id="KW-0547">Nucleotide-binding</keyword>
<dbReference type="RefSeq" id="WP_096227766.1">
    <property type="nucleotide sequence ID" value="NZ_CP168029.1"/>
</dbReference>
<proteinExistence type="predicted"/>
<dbReference type="Pfam" id="PF13635">
    <property type="entry name" value="DUF4143"/>
    <property type="match status" value="1"/>
</dbReference>
<evidence type="ECO:0000259" key="2">
    <source>
        <dbReference type="Pfam" id="PF13635"/>
    </source>
</evidence>
<dbReference type="Proteomes" id="UP000285258">
    <property type="component" value="Unassembled WGS sequence"/>
</dbReference>
<dbReference type="PANTHER" id="PTHR43566">
    <property type="entry name" value="CONSERVED PROTEIN"/>
    <property type="match status" value="1"/>
</dbReference>
<dbReference type="PANTHER" id="PTHR43566:SF2">
    <property type="entry name" value="DUF4143 DOMAIN-CONTAINING PROTEIN"/>
    <property type="match status" value="1"/>
</dbReference>
<keyword evidence="3" id="KW-0067">ATP-binding</keyword>
<gene>
    <name evidence="3" type="ORF">DMP12_02195</name>
</gene>
<feature type="domain" description="AAA" evidence="1">
    <location>
        <begin position="27"/>
        <end position="136"/>
    </location>
</feature>
<name>A0A423UMS6_9ACTN</name>
<reference evidence="4" key="1">
    <citation type="submission" date="2018-05" db="EMBL/GenBank/DDBJ databases">
        <title>Genome Sequencing of selected type strains of the family Eggerthellaceae.</title>
        <authorList>
            <person name="Danylec N."/>
            <person name="Stoll D.A."/>
            <person name="Doetsch A."/>
            <person name="Huch M."/>
        </authorList>
    </citation>
    <scope>NUCLEOTIDE SEQUENCE [LARGE SCALE GENOMIC DNA]</scope>
    <source>
        <strain evidence="4">DSM 27213</strain>
    </source>
</reference>
<accession>A0A423UMS6</accession>
<protein>
    <submittedName>
        <fullName evidence="3">ATP-binding protein</fullName>
    </submittedName>
</protein>